<dbReference type="Proteomes" id="UP000886998">
    <property type="component" value="Unassembled WGS sequence"/>
</dbReference>
<dbReference type="AlphaFoldDB" id="A0A8X6XTM0"/>
<dbReference type="EMBL" id="BMAV01011458">
    <property type="protein sequence ID" value="GFY57356.1"/>
    <property type="molecule type" value="Genomic_DNA"/>
</dbReference>
<gene>
    <name evidence="1" type="ORF">TNIN_181091</name>
</gene>
<keyword evidence="2" id="KW-1185">Reference proteome</keyword>
<comment type="caution">
    <text evidence="1">The sequence shown here is derived from an EMBL/GenBank/DDBJ whole genome shotgun (WGS) entry which is preliminary data.</text>
</comment>
<sequence length="79" mass="8895">MFHLEDRGVGLQIKAVPGVKLPPCLKDLGWWCRGLEDKQASISYNRVDNSQNCETLNLHDLSYEHPVSEFITAAPLNSK</sequence>
<proteinExistence type="predicted"/>
<evidence type="ECO:0000313" key="2">
    <source>
        <dbReference type="Proteomes" id="UP000886998"/>
    </source>
</evidence>
<accession>A0A8X6XTM0</accession>
<organism evidence="1 2">
    <name type="scientific">Trichonephila inaurata madagascariensis</name>
    <dbReference type="NCBI Taxonomy" id="2747483"/>
    <lineage>
        <taxon>Eukaryota</taxon>
        <taxon>Metazoa</taxon>
        <taxon>Ecdysozoa</taxon>
        <taxon>Arthropoda</taxon>
        <taxon>Chelicerata</taxon>
        <taxon>Arachnida</taxon>
        <taxon>Araneae</taxon>
        <taxon>Araneomorphae</taxon>
        <taxon>Entelegynae</taxon>
        <taxon>Araneoidea</taxon>
        <taxon>Nephilidae</taxon>
        <taxon>Trichonephila</taxon>
        <taxon>Trichonephila inaurata</taxon>
    </lineage>
</organism>
<protein>
    <submittedName>
        <fullName evidence="1">Uncharacterized protein</fullName>
    </submittedName>
</protein>
<reference evidence="1" key="1">
    <citation type="submission" date="2020-08" db="EMBL/GenBank/DDBJ databases">
        <title>Multicomponent nature underlies the extraordinary mechanical properties of spider dragline silk.</title>
        <authorList>
            <person name="Kono N."/>
            <person name="Nakamura H."/>
            <person name="Mori M."/>
            <person name="Yoshida Y."/>
            <person name="Ohtoshi R."/>
            <person name="Malay A.D."/>
            <person name="Moran D.A.P."/>
            <person name="Tomita M."/>
            <person name="Numata K."/>
            <person name="Arakawa K."/>
        </authorList>
    </citation>
    <scope>NUCLEOTIDE SEQUENCE</scope>
</reference>
<evidence type="ECO:0000313" key="1">
    <source>
        <dbReference type="EMBL" id="GFY57356.1"/>
    </source>
</evidence>
<name>A0A8X6XTM0_9ARAC</name>